<dbReference type="PANTHER" id="PTHR46333">
    <property type="entry name" value="CYTOKINESIS PROTEIN 3"/>
    <property type="match status" value="1"/>
</dbReference>
<keyword evidence="3" id="KW-0378">Hydrolase</keyword>
<feature type="chain" id="PRO_5004789378" evidence="1">
    <location>
        <begin position="22"/>
        <end position="573"/>
    </location>
</feature>
<keyword evidence="3" id="KW-0645">Protease</keyword>
<dbReference type="SUPFAM" id="SSF54001">
    <property type="entry name" value="Cysteine proteinases"/>
    <property type="match status" value="1"/>
</dbReference>
<evidence type="ECO:0000313" key="3">
    <source>
        <dbReference type="EMBL" id="AHF23837.1"/>
    </source>
</evidence>
<keyword evidence="1" id="KW-0732">Signal</keyword>
<dbReference type="GO" id="GO:0006508">
    <property type="term" value="P:proteolysis"/>
    <property type="evidence" value="ECO:0007669"/>
    <property type="project" value="UniProtKB-KW"/>
</dbReference>
<evidence type="ECO:0000256" key="1">
    <source>
        <dbReference type="SAM" id="SignalP"/>
    </source>
</evidence>
<dbReference type="InterPro" id="IPR032675">
    <property type="entry name" value="LRR_dom_sf"/>
</dbReference>
<dbReference type="Gene3D" id="3.10.620.30">
    <property type="match status" value="1"/>
</dbReference>
<organism evidence="3">
    <name type="scientific">uncultured bacterium Contig1767</name>
    <dbReference type="NCBI Taxonomy" id="1393509"/>
    <lineage>
        <taxon>Bacteria</taxon>
        <taxon>environmental samples</taxon>
    </lineage>
</organism>
<dbReference type="Pfam" id="PF01841">
    <property type="entry name" value="Transglut_core"/>
    <property type="match status" value="1"/>
</dbReference>
<accession>W0FM21</accession>
<reference evidence="3" key="1">
    <citation type="journal article" date="2013" name="PLoS ONE">
        <title>Metagenomic insights into the carbohydrate-active enzymes carried by the microorganisms adhering to solid digesta in the rumen of cows.</title>
        <authorList>
            <person name="Wang L."/>
            <person name="Hatem A."/>
            <person name="Catalyurek U.V."/>
            <person name="Morrison M."/>
            <person name="Yu Z."/>
        </authorList>
    </citation>
    <scope>NUCLEOTIDE SEQUENCE</scope>
</reference>
<feature type="signal peptide" evidence="1">
    <location>
        <begin position="1"/>
        <end position="21"/>
    </location>
</feature>
<dbReference type="EMBL" id="KC246776">
    <property type="protein sequence ID" value="AHF23837.1"/>
    <property type="molecule type" value="Genomic_DNA"/>
</dbReference>
<dbReference type="InterPro" id="IPR038765">
    <property type="entry name" value="Papain-like_cys_pep_sf"/>
</dbReference>
<dbReference type="InterPro" id="IPR002931">
    <property type="entry name" value="Transglutaminase-like"/>
</dbReference>
<evidence type="ECO:0000259" key="2">
    <source>
        <dbReference type="SMART" id="SM00460"/>
    </source>
</evidence>
<dbReference type="GO" id="GO:0008233">
    <property type="term" value="F:peptidase activity"/>
    <property type="evidence" value="ECO:0007669"/>
    <property type="project" value="UniProtKB-KW"/>
</dbReference>
<dbReference type="InterPro" id="IPR052557">
    <property type="entry name" value="CAP/Cytokinesis_protein"/>
</dbReference>
<proteinExistence type="predicted"/>
<sequence length="573" mass="63874">MKKIAGILLMLVLMAALCAAAAEASGTCGEGITWTLDGEGLLRVEGSGAMADGTFWKDTVQADAIRRVEIGEGVTRIGEGAFTGCTELSEVTVPDSVTAIGGSAFEECGKLAEMKLPDHITEVAGMSFSENTKLILSGLHTESGDTLGGWGFPFYLQGDDTKYIYSYTEDGVRLGLSVAEPVDPDAETVIFPEGMESIFPDFFKQMKHCKQARIPDSMTDLTIASFGGVYRDFVILCNKGSAAEEFAWEQGLQFDNGEEQVIGWQITDPEEKVKWVVKNYIRPEMTEREKALILHNWIINNSSYDDSMTIYESDRILVEGKGVCEAYSHAYYRLLQEAGIASCTFSGETVPRSPSGHAWNMVRIDGTWYFVDCTWDDPGRYLMDAPCISGQEKTHYFLMTDSELAKDHEWDPDYSADKGRMFEWYDPETKQVVRQQDWDGEARYLLNWQDMTAVVINSVHENQYAVAVPKFYRKDGNEFRVIGVEEGVCRGNEKLVYVTIGSMVEFIGADAFRDCPKLKNITIETELLTADTIGANVFTGIHSDAVIHCPESKVEEYRKLLKEKGVEAEIIGY</sequence>
<dbReference type="Gene3D" id="3.80.10.10">
    <property type="entry name" value="Ribonuclease Inhibitor"/>
    <property type="match status" value="2"/>
</dbReference>
<dbReference type="Pfam" id="PF13306">
    <property type="entry name" value="LRR_5"/>
    <property type="match status" value="2"/>
</dbReference>
<dbReference type="SMART" id="SM00460">
    <property type="entry name" value="TGc"/>
    <property type="match status" value="1"/>
</dbReference>
<protein>
    <submittedName>
        <fullName evidence="3">Putative transglutaminase/protease</fullName>
    </submittedName>
</protein>
<dbReference type="PANTHER" id="PTHR46333:SF2">
    <property type="entry name" value="CYTOKINESIS PROTEIN 3"/>
    <property type="match status" value="1"/>
</dbReference>
<feature type="domain" description="Transglutaminase-like" evidence="2">
    <location>
        <begin position="316"/>
        <end position="375"/>
    </location>
</feature>
<dbReference type="AlphaFoldDB" id="W0FM21"/>
<name>W0FM21_9BACT</name>
<dbReference type="GO" id="GO:0005737">
    <property type="term" value="C:cytoplasm"/>
    <property type="evidence" value="ECO:0007669"/>
    <property type="project" value="TreeGrafter"/>
</dbReference>
<dbReference type="InterPro" id="IPR026906">
    <property type="entry name" value="LRR_5"/>
</dbReference>